<dbReference type="AlphaFoldDB" id="A0A8T1Q9E3"/>
<sequence length="126" mass="14099">MVECSLSRRSKIRTDPSAETEAKILASPQAMSYTSLSWAMSWVSTTPLSTSQMVQVVSMLEVPTRLGSMSFQSKEVSGVQNSEDLLLLRTERGSTEWSRRSQRRRKSPEEARRLGLEGWNMSLVGG</sequence>
<dbReference type="EMBL" id="CM031814">
    <property type="protein sequence ID" value="KAG6650964.1"/>
    <property type="molecule type" value="Genomic_DNA"/>
</dbReference>
<gene>
    <name evidence="1" type="ORF">CIPAW_06G079500</name>
</gene>
<keyword evidence="2" id="KW-1185">Reference proteome</keyword>
<evidence type="ECO:0000313" key="1">
    <source>
        <dbReference type="EMBL" id="KAG6650964.1"/>
    </source>
</evidence>
<evidence type="ECO:0000313" key="2">
    <source>
        <dbReference type="Proteomes" id="UP000811609"/>
    </source>
</evidence>
<name>A0A8T1Q9E3_CARIL</name>
<reference evidence="1" key="1">
    <citation type="submission" date="2020-12" db="EMBL/GenBank/DDBJ databases">
        <title>WGS assembly of Carya illinoinensis cv. Pawnee.</title>
        <authorList>
            <person name="Platts A."/>
            <person name="Shu S."/>
            <person name="Wright S."/>
            <person name="Barry K."/>
            <person name="Edger P."/>
            <person name="Pires J.C."/>
            <person name="Schmutz J."/>
        </authorList>
    </citation>
    <scope>NUCLEOTIDE SEQUENCE</scope>
    <source>
        <tissue evidence="1">Leaf</tissue>
    </source>
</reference>
<dbReference type="Proteomes" id="UP000811609">
    <property type="component" value="Chromosome 6"/>
</dbReference>
<proteinExistence type="predicted"/>
<comment type="caution">
    <text evidence="1">The sequence shown here is derived from an EMBL/GenBank/DDBJ whole genome shotgun (WGS) entry which is preliminary data.</text>
</comment>
<accession>A0A8T1Q9E3</accession>
<protein>
    <submittedName>
        <fullName evidence="1">Uncharacterized protein</fullName>
    </submittedName>
</protein>
<organism evidence="1 2">
    <name type="scientific">Carya illinoinensis</name>
    <name type="common">Pecan</name>
    <dbReference type="NCBI Taxonomy" id="32201"/>
    <lineage>
        <taxon>Eukaryota</taxon>
        <taxon>Viridiplantae</taxon>
        <taxon>Streptophyta</taxon>
        <taxon>Embryophyta</taxon>
        <taxon>Tracheophyta</taxon>
        <taxon>Spermatophyta</taxon>
        <taxon>Magnoliopsida</taxon>
        <taxon>eudicotyledons</taxon>
        <taxon>Gunneridae</taxon>
        <taxon>Pentapetalae</taxon>
        <taxon>rosids</taxon>
        <taxon>fabids</taxon>
        <taxon>Fagales</taxon>
        <taxon>Juglandaceae</taxon>
        <taxon>Carya</taxon>
    </lineage>
</organism>